<dbReference type="Proteomes" id="UP001221898">
    <property type="component" value="Unassembled WGS sequence"/>
</dbReference>
<evidence type="ECO:0000313" key="2">
    <source>
        <dbReference type="Proteomes" id="UP001221898"/>
    </source>
</evidence>
<keyword evidence="2" id="KW-1185">Reference proteome</keyword>
<comment type="caution">
    <text evidence="1">The sequence shown here is derived from an EMBL/GenBank/DDBJ whole genome shotgun (WGS) entry which is preliminary data.</text>
</comment>
<dbReference type="EMBL" id="JAINUG010000135">
    <property type="protein sequence ID" value="KAJ8393677.1"/>
    <property type="molecule type" value="Genomic_DNA"/>
</dbReference>
<reference evidence="1" key="1">
    <citation type="journal article" date="2023" name="Science">
        <title>Genome structures resolve the early diversification of teleost fishes.</title>
        <authorList>
            <person name="Parey E."/>
            <person name="Louis A."/>
            <person name="Montfort J."/>
            <person name="Bouchez O."/>
            <person name="Roques C."/>
            <person name="Iampietro C."/>
            <person name="Lluch J."/>
            <person name="Castinel A."/>
            <person name="Donnadieu C."/>
            <person name="Desvignes T."/>
            <person name="Floi Bucao C."/>
            <person name="Jouanno E."/>
            <person name="Wen M."/>
            <person name="Mejri S."/>
            <person name="Dirks R."/>
            <person name="Jansen H."/>
            <person name="Henkel C."/>
            <person name="Chen W.J."/>
            <person name="Zahm M."/>
            <person name="Cabau C."/>
            <person name="Klopp C."/>
            <person name="Thompson A.W."/>
            <person name="Robinson-Rechavi M."/>
            <person name="Braasch I."/>
            <person name="Lecointre G."/>
            <person name="Bobe J."/>
            <person name="Postlethwait J.H."/>
            <person name="Berthelot C."/>
            <person name="Roest Crollius H."/>
            <person name="Guiguen Y."/>
        </authorList>
    </citation>
    <scope>NUCLEOTIDE SEQUENCE</scope>
    <source>
        <strain evidence="1">NC1722</strain>
    </source>
</reference>
<name>A0AAD7S0G0_9TELE</name>
<gene>
    <name evidence="1" type="ORF">AAFF_G00058960</name>
</gene>
<proteinExistence type="predicted"/>
<dbReference type="AlphaFoldDB" id="A0AAD7S0G0"/>
<protein>
    <submittedName>
        <fullName evidence="1">Uncharacterized protein</fullName>
    </submittedName>
</protein>
<organism evidence="1 2">
    <name type="scientific">Aldrovandia affinis</name>
    <dbReference type="NCBI Taxonomy" id="143900"/>
    <lineage>
        <taxon>Eukaryota</taxon>
        <taxon>Metazoa</taxon>
        <taxon>Chordata</taxon>
        <taxon>Craniata</taxon>
        <taxon>Vertebrata</taxon>
        <taxon>Euteleostomi</taxon>
        <taxon>Actinopterygii</taxon>
        <taxon>Neopterygii</taxon>
        <taxon>Teleostei</taxon>
        <taxon>Notacanthiformes</taxon>
        <taxon>Halosauridae</taxon>
        <taxon>Aldrovandia</taxon>
    </lineage>
</organism>
<sequence>MWQSERESLVTKTSSVCLNMFFTKRSIDVRFICTPRHRNGVVYFVFISGAHRHCVRYVEEKENKNRPPLTSAVGEK</sequence>
<accession>A0AAD7S0G0</accession>
<evidence type="ECO:0000313" key="1">
    <source>
        <dbReference type="EMBL" id="KAJ8393677.1"/>
    </source>
</evidence>